<dbReference type="InterPro" id="IPR029063">
    <property type="entry name" value="SAM-dependent_MTases_sf"/>
</dbReference>
<sequence length="187" mass="20496">MMVDPYIKIQEATRRHQQDHGCGAYTYEDGAALVKLATALRPKRVLELGTALGYTACCLASSSPVALVDTIDADATHIQLASQHIKEVGLSRQVTLFHGDFESTLKRLTPGYDLIFFDGFAPTIPIIRKLQNLLNSGGYLVCANIALADRDTAKKLSDEFSNPKLWKAQSPIEAGDTFVLQKVDRST</sequence>
<reference evidence="1 2" key="1">
    <citation type="journal article" date="2021" name="Angew. Chem. Int. Ed. Engl.">
        <title>A novel family of nonribosomal peptides modulate collective behavior in Pseudovibrio bacteria isolated from marine sponges.</title>
        <authorList>
            <person name="Ioca L.P."/>
            <person name="Dai Y."/>
            <person name="Kunakom S."/>
            <person name="Diaz-Espinosa J."/>
            <person name="Krunic A."/>
            <person name="Crnkovic C.M."/>
            <person name="Orjala J."/>
            <person name="Sanchez L.M."/>
            <person name="Ferreira A.G."/>
            <person name="Berlinck R.G.S."/>
            <person name="Eustaquio A.S."/>
        </authorList>
    </citation>
    <scope>NUCLEOTIDE SEQUENCE [LARGE SCALE GENOMIC DNA]</scope>
    <source>
        <strain evidence="1 2">Ab134</strain>
        <plasmid evidence="1 2">pAb134-03</plasmid>
    </source>
</reference>
<keyword evidence="2" id="KW-1185">Reference proteome</keyword>
<dbReference type="SUPFAM" id="SSF53335">
    <property type="entry name" value="S-adenosyl-L-methionine-dependent methyltransferases"/>
    <property type="match status" value="1"/>
</dbReference>
<dbReference type="GO" id="GO:0008168">
    <property type="term" value="F:methyltransferase activity"/>
    <property type="evidence" value="ECO:0007669"/>
    <property type="project" value="UniProtKB-KW"/>
</dbReference>
<protein>
    <submittedName>
        <fullName evidence="1">Methyltransferase domain-containing protein</fullName>
    </submittedName>
</protein>
<dbReference type="CDD" id="cd02440">
    <property type="entry name" value="AdoMet_MTases"/>
    <property type="match status" value="1"/>
</dbReference>
<dbReference type="PANTHER" id="PTHR43167">
    <property type="entry name" value="PUTATIVE (AFU_ORTHOLOGUE AFUA_6G01830)-RELATED"/>
    <property type="match status" value="1"/>
</dbReference>
<dbReference type="Proteomes" id="UP000680706">
    <property type="component" value="Plasmid pAb134-03"/>
</dbReference>
<dbReference type="PANTHER" id="PTHR43167:SF1">
    <property type="entry name" value="PUTATIVE (AFU_ORTHOLOGUE AFUA_6G01830)-RELATED"/>
    <property type="match status" value="1"/>
</dbReference>
<dbReference type="RefSeq" id="WP_075701443.1">
    <property type="nucleotide sequence ID" value="NZ_CP074129.1"/>
</dbReference>
<dbReference type="Pfam" id="PF13578">
    <property type="entry name" value="Methyltransf_24"/>
    <property type="match status" value="1"/>
</dbReference>
<geneLocation type="plasmid" evidence="1 2">
    <name>pAb134-03</name>
</geneLocation>
<keyword evidence="1" id="KW-0489">Methyltransferase</keyword>
<gene>
    <name evidence="1" type="ORF">KGB56_26325</name>
</gene>
<evidence type="ECO:0000313" key="2">
    <source>
        <dbReference type="Proteomes" id="UP000680706"/>
    </source>
</evidence>
<proteinExistence type="predicted"/>
<organism evidence="1 2">
    <name type="scientific">Pseudovibrio brasiliensis</name>
    <dbReference type="NCBI Taxonomy" id="1898042"/>
    <lineage>
        <taxon>Bacteria</taxon>
        <taxon>Pseudomonadati</taxon>
        <taxon>Pseudomonadota</taxon>
        <taxon>Alphaproteobacteria</taxon>
        <taxon>Hyphomicrobiales</taxon>
        <taxon>Stappiaceae</taxon>
        <taxon>Pseudovibrio</taxon>
    </lineage>
</organism>
<dbReference type="EMBL" id="CP074129">
    <property type="protein sequence ID" value="QUS59013.1"/>
    <property type="molecule type" value="Genomic_DNA"/>
</dbReference>
<evidence type="ECO:0000313" key="1">
    <source>
        <dbReference type="EMBL" id="QUS59013.1"/>
    </source>
</evidence>
<keyword evidence="1" id="KW-0808">Transferase</keyword>
<keyword evidence="1" id="KW-0614">Plasmid</keyword>
<name>A0ABX8AVH0_9HYPH</name>
<dbReference type="Gene3D" id="3.40.50.150">
    <property type="entry name" value="Vaccinia Virus protein VP39"/>
    <property type="match status" value="1"/>
</dbReference>
<accession>A0ABX8AVH0</accession>
<dbReference type="GO" id="GO:0032259">
    <property type="term" value="P:methylation"/>
    <property type="evidence" value="ECO:0007669"/>
    <property type="project" value="UniProtKB-KW"/>
</dbReference>